<keyword evidence="4" id="KW-0472">Membrane</keyword>
<accession>A0A1H8M3Q0</accession>
<gene>
    <name evidence="8" type="ORF">SAMN05192574_105378</name>
</gene>
<dbReference type="CDD" id="cd08977">
    <property type="entry name" value="SusD"/>
    <property type="match status" value="1"/>
</dbReference>
<feature type="domain" description="SusD-like N-terminal" evidence="7">
    <location>
        <begin position="116"/>
        <end position="221"/>
    </location>
</feature>
<proteinExistence type="inferred from homology"/>
<dbReference type="Pfam" id="PF14322">
    <property type="entry name" value="SusD-like_3"/>
    <property type="match status" value="1"/>
</dbReference>
<evidence type="ECO:0000256" key="2">
    <source>
        <dbReference type="ARBA" id="ARBA00006275"/>
    </source>
</evidence>
<evidence type="ECO:0000313" key="8">
    <source>
        <dbReference type="EMBL" id="SEO12012.1"/>
    </source>
</evidence>
<evidence type="ECO:0000256" key="4">
    <source>
        <dbReference type="ARBA" id="ARBA00023136"/>
    </source>
</evidence>
<sequence length="507" mass="57830">MNSIMKRFLCAFLILLAGSLILPGCKKFLNVTPIDNLSGNNYWQSKKDVEAFTLGIYNQFRENTLSTPYFATTGDLRCSPAVMTPGLGRTYITYIATNDLRSLLNNTDPYYSDLFHYVNLTKWTGWYKMIQSANILYVQAGTVTALSDADKKQYRAEAVFLRNLAYLFLVRQFGDVPYYTKAYNQDALPRMPMVQVLNNCIADMMAVKNDLPWTYDDPSLVGIRAMRGGADALLMHLNMWAAGFDDANKTKYYTAVDNLGAEIMGNNSYALLPLSRSKEIFKGRTKESLFEVLRSLNYGEYSTGDYLYNTFTDMVLHYPHKPVKSITKSYIYYNSKFITKLYPLNAPDKRATTWFDPATLYATDGSWELLKFVNIFAAEGEDVLPDDDLMVFRLPDAILLRAEAQAELGNDAAAQTTLNVVRARAEANPVTDIGKDLKDDIWYERARELMGEGHYYYDLVRTKKVLDKEYCYHPIPVEDFKAGAWAWPIDKSALVNNPYITLNSFWQ</sequence>
<dbReference type="InterPro" id="IPR012944">
    <property type="entry name" value="SusD_RagB_dom"/>
</dbReference>
<keyword evidence="3" id="KW-0732">Signal</keyword>
<evidence type="ECO:0000256" key="5">
    <source>
        <dbReference type="ARBA" id="ARBA00023237"/>
    </source>
</evidence>
<dbReference type="Gene3D" id="1.25.40.390">
    <property type="match status" value="1"/>
</dbReference>
<dbReference type="Pfam" id="PF07980">
    <property type="entry name" value="SusD_RagB"/>
    <property type="match status" value="1"/>
</dbReference>
<evidence type="ECO:0000256" key="1">
    <source>
        <dbReference type="ARBA" id="ARBA00004442"/>
    </source>
</evidence>
<dbReference type="STRING" id="551995.SAMN05192574_105378"/>
<organism evidence="8 9">
    <name type="scientific">Mucilaginibacter gossypiicola</name>
    <dbReference type="NCBI Taxonomy" id="551995"/>
    <lineage>
        <taxon>Bacteria</taxon>
        <taxon>Pseudomonadati</taxon>
        <taxon>Bacteroidota</taxon>
        <taxon>Sphingobacteriia</taxon>
        <taxon>Sphingobacteriales</taxon>
        <taxon>Sphingobacteriaceae</taxon>
        <taxon>Mucilaginibacter</taxon>
    </lineage>
</organism>
<feature type="domain" description="RagB/SusD" evidence="6">
    <location>
        <begin position="386"/>
        <end position="506"/>
    </location>
</feature>
<comment type="subcellular location">
    <subcellularLocation>
        <location evidence="1">Cell outer membrane</location>
    </subcellularLocation>
</comment>
<evidence type="ECO:0000256" key="3">
    <source>
        <dbReference type="ARBA" id="ARBA00022729"/>
    </source>
</evidence>
<keyword evidence="5" id="KW-0998">Cell outer membrane</keyword>
<name>A0A1H8M3Q0_9SPHI</name>
<dbReference type="EMBL" id="FOCL01000005">
    <property type="protein sequence ID" value="SEO12012.1"/>
    <property type="molecule type" value="Genomic_DNA"/>
</dbReference>
<dbReference type="Proteomes" id="UP000198942">
    <property type="component" value="Unassembled WGS sequence"/>
</dbReference>
<reference evidence="9" key="1">
    <citation type="submission" date="2016-10" db="EMBL/GenBank/DDBJ databases">
        <authorList>
            <person name="Varghese N."/>
            <person name="Submissions S."/>
        </authorList>
    </citation>
    <scope>NUCLEOTIDE SEQUENCE [LARGE SCALE GENOMIC DNA]</scope>
    <source>
        <strain evidence="9">Gh-48</strain>
    </source>
</reference>
<dbReference type="InterPro" id="IPR011990">
    <property type="entry name" value="TPR-like_helical_dom_sf"/>
</dbReference>
<comment type="similarity">
    <text evidence="2">Belongs to the SusD family.</text>
</comment>
<dbReference type="InterPro" id="IPR033985">
    <property type="entry name" value="SusD-like_N"/>
</dbReference>
<evidence type="ECO:0000259" key="6">
    <source>
        <dbReference type="Pfam" id="PF07980"/>
    </source>
</evidence>
<evidence type="ECO:0000313" key="9">
    <source>
        <dbReference type="Proteomes" id="UP000198942"/>
    </source>
</evidence>
<dbReference type="SUPFAM" id="SSF48452">
    <property type="entry name" value="TPR-like"/>
    <property type="match status" value="1"/>
</dbReference>
<dbReference type="GO" id="GO:0009279">
    <property type="term" value="C:cell outer membrane"/>
    <property type="evidence" value="ECO:0007669"/>
    <property type="project" value="UniProtKB-SubCell"/>
</dbReference>
<protein>
    <submittedName>
        <fullName evidence="8">Starch-binding associating with outer membrane</fullName>
    </submittedName>
</protein>
<dbReference type="AlphaFoldDB" id="A0A1H8M3Q0"/>
<keyword evidence="9" id="KW-1185">Reference proteome</keyword>
<evidence type="ECO:0000259" key="7">
    <source>
        <dbReference type="Pfam" id="PF14322"/>
    </source>
</evidence>